<organism evidence="3 4">
    <name type="scientific">Agaribacillus aureus</name>
    <dbReference type="NCBI Taxonomy" id="3051825"/>
    <lineage>
        <taxon>Bacteria</taxon>
        <taxon>Pseudomonadati</taxon>
        <taxon>Bacteroidota</taxon>
        <taxon>Cytophagia</taxon>
        <taxon>Cytophagales</taxon>
        <taxon>Splendidivirgaceae</taxon>
        <taxon>Agaribacillus</taxon>
    </lineage>
</organism>
<evidence type="ECO:0000259" key="2">
    <source>
        <dbReference type="Pfam" id="PF05193"/>
    </source>
</evidence>
<dbReference type="InterPro" id="IPR007863">
    <property type="entry name" value="Peptidase_M16_C"/>
</dbReference>
<dbReference type="Pfam" id="PF00675">
    <property type="entry name" value="Peptidase_M16"/>
    <property type="match status" value="1"/>
</dbReference>
<protein>
    <submittedName>
        <fullName evidence="3">Pitrilysin family protein</fullName>
    </submittedName>
</protein>
<evidence type="ECO:0000313" key="3">
    <source>
        <dbReference type="EMBL" id="MDN5215772.1"/>
    </source>
</evidence>
<dbReference type="Gene3D" id="3.30.830.10">
    <property type="entry name" value="Metalloenzyme, LuxS/M16 peptidase-like"/>
    <property type="match status" value="2"/>
</dbReference>
<dbReference type="Proteomes" id="UP001172083">
    <property type="component" value="Unassembled WGS sequence"/>
</dbReference>
<gene>
    <name evidence="3" type="ORF">QQ020_27080</name>
</gene>
<accession>A0ABT8LDB9</accession>
<name>A0ABT8LDB9_9BACT</name>
<dbReference type="PANTHER" id="PTHR11851:SF224">
    <property type="entry name" value="PROCESSING PROTEASE"/>
    <property type="match status" value="1"/>
</dbReference>
<keyword evidence="4" id="KW-1185">Reference proteome</keyword>
<feature type="domain" description="Peptidase M16 N-terminal" evidence="1">
    <location>
        <begin position="41"/>
        <end position="165"/>
    </location>
</feature>
<reference evidence="3" key="1">
    <citation type="submission" date="2023-06" db="EMBL/GenBank/DDBJ databases">
        <title>Genomic of Agaribacillus aureum.</title>
        <authorList>
            <person name="Wang G."/>
        </authorList>
    </citation>
    <scope>NUCLEOTIDE SEQUENCE</scope>
    <source>
        <strain evidence="3">BMA12</strain>
    </source>
</reference>
<evidence type="ECO:0000259" key="1">
    <source>
        <dbReference type="Pfam" id="PF00675"/>
    </source>
</evidence>
<dbReference type="Pfam" id="PF05193">
    <property type="entry name" value="Peptidase_M16_C"/>
    <property type="match status" value="1"/>
</dbReference>
<dbReference type="RefSeq" id="WP_346761110.1">
    <property type="nucleotide sequence ID" value="NZ_JAUJEB010000007.1"/>
</dbReference>
<evidence type="ECO:0000313" key="4">
    <source>
        <dbReference type="Proteomes" id="UP001172083"/>
    </source>
</evidence>
<dbReference type="InterPro" id="IPR050361">
    <property type="entry name" value="MPP/UQCRC_Complex"/>
</dbReference>
<dbReference type="EMBL" id="JAUJEB010000007">
    <property type="protein sequence ID" value="MDN5215772.1"/>
    <property type="molecule type" value="Genomic_DNA"/>
</dbReference>
<dbReference type="SUPFAM" id="SSF63411">
    <property type="entry name" value="LuxS/MPP-like metallohydrolase"/>
    <property type="match status" value="2"/>
</dbReference>
<feature type="domain" description="Peptidase M16 C-terminal" evidence="2">
    <location>
        <begin position="184"/>
        <end position="356"/>
    </location>
</feature>
<sequence>MATLDRTKAPDFKLFKKFDIKEVNSLILGNNVTLHYVNAGDQPVARLELIFRAGSWYENKAGQAYFTGKMLKEGTDKSDSQAISLFFDQYGAFLEINPGLDQLSVIVYGLTKHFPVLVPFIRTLIFDSAFPERELDILKNITIQDLKVQNKKNNVLASKLFRTTLFGKNHPYGIHLEETLINDIQSGDLRDFHQSNIVGNFQIILSGKVSEAEIKLVAETFGDLSATNAIQNGRDYRLPIKTASQTVKKSDSLQSSVRLGKVLFPKKDPDYPKFLIVLEILGGYFGSRLMRNIREEKGYTYGIHASMVNLIKEGYLIIGTDVKKSFTKATIEEIHKEIDILQNTPVPADELETVKNYMLGTFQSSITTPFSLAEKFKTVHFYGLNYQFYQDYLASIKNINQQDIIELSQKYLQIDSLAQVVVGGS</sequence>
<dbReference type="InterPro" id="IPR011765">
    <property type="entry name" value="Pept_M16_N"/>
</dbReference>
<dbReference type="PANTHER" id="PTHR11851">
    <property type="entry name" value="METALLOPROTEASE"/>
    <property type="match status" value="1"/>
</dbReference>
<proteinExistence type="predicted"/>
<dbReference type="InterPro" id="IPR011249">
    <property type="entry name" value="Metalloenz_LuxS/M16"/>
</dbReference>
<comment type="caution">
    <text evidence="3">The sequence shown here is derived from an EMBL/GenBank/DDBJ whole genome shotgun (WGS) entry which is preliminary data.</text>
</comment>